<dbReference type="AlphaFoldDB" id="A0A9P6LIV2"/>
<dbReference type="GO" id="GO:0047536">
    <property type="term" value="F:2-aminoadipate transaminase activity"/>
    <property type="evidence" value="ECO:0007669"/>
    <property type="project" value="TreeGrafter"/>
</dbReference>
<dbReference type="InterPro" id="IPR015421">
    <property type="entry name" value="PyrdxlP-dep_Trfase_major"/>
</dbReference>
<dbReference type="InterPro" id="IPR004839">
    <property type="entry name" value="Aminotransferase_I/II_large"/>
</dbReference>
<feature type="domain" description="Aminotransferase class I/classII large" evidence="1">
    <location>
        <begin position="7"/>
        <end position="239"/>
    </location>
</feature>
<protein>
    <submittedName>
        <fullName evidence="2">Aminotransferase</fullName>
    </submittedName>
</protein>
<keyword evidence="3" id="KW-1185">Reference proteome</keyword>
<dbReference type="EMBL" id="JAATWM020000026">
    <property type="protein sequence ID" value="KAF9874531.1"/>
    <property type="molecule type" value="Genomic_DNA"/>
</dbReference>
<dbReference type="GeneID" id="62163883"/>
<proteinExistence type="predicted"/>
<sequence>MSWESRKRLVQLARKHDALLISDDVYDVLRWPANEGGSFENLSKPPPRLVDVDRELEGTSAFGNAVSNGSFSKIIAPGMRLGWVEATTTFTTTIRTVGATASGGGQAHFSSLFVEKVLQDGALTRHINDVLIPTYQKRYYAMVNAIRRVLYPLGVEIVAERSIQESGVAGGFFLYISFGDSGADFTSEVSRVAFEELNLKIGPGQIFGVPDDPLSEARGRASYYSGARLCWAWHEEEEIVEGIERLALVVREVRKATR</sequence>
<gene>
    <name evidence="2" type="ORF">CkaCkLH20_08094</name>
</gene>
<dbReference type="Gene3D" id="3.40.640.10">
    <property type="entry name" value="Type I PLP-dependent aspartate aminotransferase-like (Major domain)"/>
    <property type="match status" value="1"/>
</dbReference>
<dbReference type="InterPro" id="IPR015422">
    <property type="entry name" value="PyrdxlP-dep_Trfase_small"/>
</dbReference>
<reference evidence="2" key="2">
    <citation type="submission" date="2020-11" db="EMBL/GenBank/DDBJ databases">
        <title>Whole genome sequencing of Colletotrichum sp.</title>
        <authorList>
            <person name="Li H."/>
        </authorList>
    </citation>
    <scope>NUCLEOTIDE SEQUENCE</scope>
    <source>
        <strain evidence="2">CkLH20</strain>
    </source>
</reference>
<dbReference type="RefSeq" id="XP_038743992.1">
    <property type="nucleotide sequence ID" value="XM_038890809.1"/>
</dbReference>
<dbReference type="PANTHER" id="PTHR42858:SF1">
    <property type="entry name" value="LD15494P"/>
    <property type="match status" value="1"/>
</dbReference>
<dbReference type="OrthoDB" id="7042322at2759"/>
<evidence type="ECO:0000313" key="2">
    <source>
        <dbReference type="EMBL" id="KAF9874531.1"/>
    </source>
</evidence>
<dbReference type="InterPro" id="IPR015424">
    <property type="entry name" value="PyrdxlP-dep_Trfase"/>
</dbReference>
<keyword evidence="2" id="KW-0032">Aminotransferase</keyword>
<dbReference type="Proteomes" id="UP000781932">
    <property type="component" value="Unassembled WGS sequence"/>
</dbReference>
<accession>A0A9P6LIV2</accession>
<dbReference type="PANTHER" id="PTHR42858">
    <property type="entry name" value="AMINOTRANSFERASE"/>
    <property type="match status" value="1"/>
</dbReference>
<dbReference type="Gene3D" id="3.90.1150.10">
    <property type="entry name" value="Aspartate Aminotransferase, domain 1"/>
    <property type="match status" value="1"/>
</dbReference>
<dbReference type="Pfam" id="PF00155">
    <property type="entry name" value="Aminotran_1_2"/>
    <property type="match status" value="1"/>
</dbReference>
<evidence type="ECO:0000313" key="3">
    <source>
        <dbReference type="Proteomes" id="UP000781932"/>
    </source>
</evidence>
<dbReference type="GO" id="GO:0030170">
    <property type="term" value="F:pyridoxal phosphate binding"/>
    <property type="evidence" value="ECO:0007669"/>
    <property type="project" value="InterPro"/>
</dbReference>
<keyword evidence="2" id="KW-0808">Transferase</keyword>
<dbReference type="SUPFAM" id="SSF53383">
    <property type="entry name" value="PLP-dependent transferases"/>
    <property type="match status" value="1"/>
</dbReference>
<evidence type="ECO:0000259" key="1">
    <source>
        <dbReference type="Pfam" id="PF00155"/>
    </source>
</evidence>
<organism evidence="2 3">
    <name type="scientific">Colletotrichum karsti</name>
    <dbReference type="NCBI Taxonomy" id="1095194"/>
    <lineage>
        <taxon>Eukaryota</taxon>
        <taxon>Fungi</taxon>
        <taxon>Dikarya</taxon>
        <taxon>Ascomycota</taxon>
        <taxon>Pezizomycotina</taxon>
        <taxon>Sordariomycetes</taxon>
        <taxon>Hypocreomycetidae</taxon>
        <taxon>Glomerellales</taxon>
        <taxon>Glomerellaceae</taxon>
        <taxon>Colletotrichum</taxon>
        <taxon>Colletotrichum boninense species complex</taxon>
    </lineage>
</organism>
<comment type="caution">
    <text evidence="2">The sequence shown here is derived from an EMBL/GenBank/DDBJ whole genome shotgun (WGS) entry which is preliminary data.</text>
</comment>
<name>A0A9P6LIV2_9PEZI</name>
<reference evidence="2" key="1">
    <citation type="submission" date="2020-03" db="EMBL/GenBank/DDBJ databases">
        <authorList>
            <person name="He L."/>
        </authorList>
    </citation>
    <scope>NUCLEOTIDE SEQUENCE</scope>
    <source>
        <strain evidence="2">CkLH20</strain>
    </source>
</reference>